<protein>
    <submittedName>
        <fullName evidence="1">Uncharacterized protein</fullName>
    </submittedName>
</protein>
<evidence type="ECO:0000313" key="1">
    <source>
        <dbReference type="EMBL" id="SDS33121.1"/>
    </source>
</evidence>
<dbReference type="Proteomes" id="UP000198963">
    <property type="component" value="Chromosome I"/>
</dbReference>
<dbReference type="EMBL" id="LT629774">
    <property type="protein sequence ID" value="SDS33121.1"/>
    <property type="molecule type" value="Genomic_DNA"/>
</dbReference>
<gene>
    <name evidence="1" type="ORF">SAMN04489797_1369</name>
</gene>
<proteinExistence type="predicted"/>
<accession>A0A1H1RBL3</accession>
<name>A0A1H1RBL3_9FLAO</name>
<evidence type="ECO:0000313" key="2">
    <source>
        <dbReference type="Proteomes" id="UP000198963"/>
    </source>
</evidence>
<sequence length="217" mass="24778">MTVLGCEVQLEDNTRILVEGTVEDQNNMPVPEAKVTVLTRRGNFSGGENSYVLGEGFSASDGSFSIISFFDKDEDFAIEVGLDDAYTTYVYKTNTLNFTPLDLTFNLETVRLKKLANFNFNIIRTSGEFNTITYSINYVEGFCLEYYEGTTLNNYQSSCFEERSISQTLNDNNPDDQWQLQVPLGEVVAFTYTINEQPEITEYITINDENYDFTFNY</sequence>
<keyword evidence="2" id="KW-1185">Reference proteome</keyword>
<dbReference type="AlphaFoldDB" id="A0A1H1RBL3"/>
<dbReference type="STRING" id="1249933.SAMN04489797_1369"/>
<reference evidence="1 2" key="1">
    <citation type="submission" date="2016-10" db="EMBL/GenBank/DDBJ databases">
        <authorList>
            <person name="Varghese N."/>
            <person name="Submissions S."/>
        </authorList>
    </citation>
    <scope>NUCLEOTIDE SEQUENCE [LARGE SCALE GENOMIC DNA]</scope>
    <source>
        <strain evidence="1 2">RHA_55</strain>
    </source>
</reference>
<organism evidence="1 2">
    <name type="scientific">Winogradskyella sediminis</name>
    <dbReference type="NCBI Taxonomy" id="1382466"/>
    <lineage>
        <taxon>Bacteria</taxon>
        <taxon>Pseudomonadati</taxon>
        <taxon>Bacteroidota</taxon>
        <taxon>Flavobacteriia</taxon>
        <taxon>Flavobacteriales</taxon>
        <taxon>Flavobacteriaceae</taxon>
        <taxon>Winogradskyella</taxon>
    </lineage>
</organism>